<proteinExistence type="inferred from homology"/>
<dbReference type="RefSeq" id="WP_110461024.1">
    <property type="nucleotide sequence ID" value="NZ_QKMR01000004.1"/>
</dbReference>
<comment type="caution">
    <text evidence="3">The sequence shown here is derived from an EMBL/GenBank/DDBJ whole genome shotgun (WGS) entry which is preliminary data.</text>
</comment>
<dbReference type="GO" id="GO:0016887">
    <property type="term" value="F:ATP hydrolysis activity"/>
    <property type="evidence" value="ECO:0007669"/>
    <property type="project" value="InterPro"/>
</dbReference>
<dbReference type="PANTHER" id="PTHR30486">
    <property type="entry name" value="TWITCHING MOTILITY PROTEIN PILT"/>
    <property type="match status" value="1"/>
</dbReference>
<dbReference type="OrthoDB" id="1981678at2"/>
<dbReference type="AlphaFoldDB" id="A0A318XQ02"/>
<name>A0A318XQ02_9FIRM</name>
<keyword evidence="4" id="KW-1185">Reference proteome</keyword>
<evidence type="ECO:0000313" key="4">
    <source>
        <dbReference type="Proteomes" id="UP000248132"/>
    </source>
</evidence>
<dbReference type="PANTHER" id="PTHR30486:SF6">
    <property type="entry name" value="TYPE IV PILUS RETRACTATION ATPASE PILT"/>
    <property type="match status" value="1"/>
</dbReference>
<reference evidence="3 4" key="1">
    <citation type="submission" date="2018-06" db="EMBL/GenBank/DDBJ databases">
        <title>Genomic Encyclopedia of Type Strains, Phase I: the one thousand microbial genomes (KMG-I) project.</title>
        <authorList>
            <person name="Kyrpides N."/>
        </authorList>
    </citation>
    <scope>NUCLEOTIDE SEQUENCE [LARGE SCALE GENOMIC DNA]</scope>
    <source>
        <strain evidence="3 4">DSM 19573</strain>
    </source>
</reference>
<gene>
    <name evidence="3" type="ORF">LY28_00958</name>
</gene>
<evidence type="ECO:0000313" key="3">
    <source>
        <dbReference type="EMBL" id="PYG89135.1"/>
    </source>
</evidence>
<organism evidence="3 4">
    <name type="scientific">Ruminiclostridium sufflavum DSM 19573</name>
    <dbReference type="NCBI Taxonomy" id="1121337"/>
    <lineage>
        <taxon>Bacteria</taxon>
        <taxon>Bacillati</taxon>
        <taxon>Bacillota</taxon>
        <taxon>Clostridia</taxon>
        <taxon>Eubacteriales</taxon>
        <taxon>Oscillospiraceae</taxon>
        <taxon>Ruminiclostridium</taxon>
    </lineage>
</organism>
<dbReference type="SUPFAM" id="SSF52540">
    <property type="entry name" value="P-loop containing nucleoside triphosphate hydrolases"/>
    <property type="match status" value="1"/>
</dbReference>
<dbReference type="InterPro" id="IPR050921">
    <property type="entry name" value="T4SS_GSP_E_ATPase"/>
</dbReference>
<dbReference type="Proteomes" id="UP000248132">
    <property type="component" value="Unassembled WGS sequence"/>
</dbReference>
<comment type="similarity">
    <text evidence="1">Belongs to the GSP E family.</text>
</comment>
<feature type="domain" description="Bacterial type II secretion system protein E" evidence="2">
    <location>
        <begin position="232"/>
        <end position="426"/>
    </location>
</feature>
<accession>A0A318XQ02</accession>
<dbReference type="InterPro" id="IPR001482">
    <property type="entry name" value="T2SS/T4SS_dom"/>
</dbReference>
<dbReference type="Gene3D" id="3.40.50.300">
    <property type="entry name" value="P-loop containing nucleotide triphosphate hydrolases"/>
    <property type="match status" value="1"/>
</dbReference>
<dbReference type="EMBL" id="QKMR01000004">
    <property type="protein sequence ID" value="PYG89135.1"/>
    <property type="molecule type" value="Genomic_DNA"/>
</dbReference>
<evidence type="ECO:0000259" key="2">
    <source>
        <dbReference type="Pfam" id="PF00437"/>
    </source>
</evidence>
<evidence type="ECO:0000256" key="1">
    <source>
        <dbReference type="ARBA" id="ARBA00006611"/>
    </source>
</evidence>
<dbReference type="InterPro" id="IPR027417">
    <property type="entry name" value="P-loop_NTPase"/>
</dbReference>
<dbReference type="Pfam" id="PF00437">
    <property type="entry name" value="T2SSE"/>
    <property type="match status" value="1"/>
</dbReference>
<sequence length="517" mass="59867">MKILQDLCLKGLMNYIEEELRINGVNEIREVNETKAGYLEDARQKQKLMAIDGGVQAREFMQNSIYFLLIERTDTISSENIDALLKEYHINYFENIYTGDDSKCFTKPIDNEIANYLSKYSVSYQEDFDIKLQKLTQIIYQEVYGYGILDELIFDPCLNEVACTRKDYIWIQYKGIKRHIPNPKFIFKNEDSYRKIIENRLTSTALEEMNAGTPLINTILNNGARVTALRPPLSRYYVVNIRLFSSKAQLVKYRSRFVEDRISGIIEILAGKGRRNVAVIGEQGSGKTTAADELIIKQLDSDISIGLAENIHELNISTNYPRKNIVELQYTRDFKPSDITEIFFRLNRDIVIYGEVRNSYEAFEMIKAMLRQARGSLFTFHSSDTRRMVHDLRQLLMQTGYYTDFREAQFDVADAVDLVIHIKLDRETGQRYVYKLSEVLAEESDMTFKINDLFIFDKESGSYWANPDGISKAQIISCMEYEMTPSDVEELNRLFCLNKNGQRETKASLFAYAASAK</sequence>
<dbReference type="Gene3D" id="3.30.450.380">
    <property type="match status" value="1"/>
</dbReference>
<protein>
    <submittedName>
        <fullName evidence="3">Pilus assembly protein CpaF</fullName>
    </submittedName>
</protein>